<evidence type="ECO:0000256" key="4">
    <source>
        <dbReference type="ARBA" id="ARBA00022827"/>
    </source>
</evidence>
<feature type="domain" description="Acyl-CoA oxidase/dehydrogenase middle" evidence="7">
    <location>
        <begin position="122"/>
        <end position="216"/>
    </location>
</feature>
<keyword evidence="10" id="KW-1185">Reference proteome</keyword>
<dbReference type="Gene3D" id="2.40.110.10">
    <property type="entry name" value="Butyryl-CoA Dehydrogenase, subunit A, domain 2"/>
    <property type="match status" value="1"/>
</dbReference>
<comment type="caution">
    <text evidence="9">The sequence shown here is derived from an EMBL/GenBank/DDBJ whole genome shotgun (WGS) entry which is preliminary data.</text>
</comment>
<keyword evidence="5" id="KW-0560">Oxidoreductase</keyword>
<dbReference type="InterPro" id="IPR006091">
    <property type="entry name" value="Acyl-CoA_Oxase/DH_mid-dom"/>
</dbReference>
<keyword evidence="3 5" id="KW-0285">Flavoprotein</keyword>
<comment type="cofactor">
    <cofactor evidence="1 5">
        <name>FAD</name>
        <dbReference type="ChEBI" id="CHEBI:57692"/>
    </cofactor>
</comment>
<evidence type="ECO:0000313" key="10">
    <source>
        <dbReference type="Proteomes" id="UP001221411"/>
    </source>
</evidence>
<feature type="domain" description="Acyl-CoA dehydrogenase/oxidase C-terminal" evidence="6">
    <location>
        <begin position="228"/>
        <end position="376"/>
    </location>
</feature>
<evidence type="ECO:0000256" key="1">
    <source>
        <dbReference type="ARBA" id="ARBA00001974"/>
    </source>
</evidence>
<dbReference type="PROSITE" id="PS00073">
    <property type="entry name" value="ACYL_COA_DH_2"/>
    <property type="match status" value="1"/>
</dbReference>
<dbReference type="InterPro" id="IPR009100">
    <property type="entry name" value="AcylCoA_DH/oxidase_NM_dom_sf"/>
</dbReference>
<dbReference type="Pfam" id="PF02771">
    <property type="entry name" value="Acyl-CoA_dh_N"/>
    <property type="match status" value="1"/>
</dbReference>
<dbReference type="Pfam" id="PF02770">
    <property type="entry name" value="Acyl-CoA_dh_M"/>
    <property type="match status" value="1"/>
</dbReference>
<protein>
    <submittedName>
        <fullName evidence="9">Acyl-CoA dehydrogenase family protein</fullName>
    </submittedName>
</protein>
<evidence type="ECO:0000259" key="7">
    <source>
        <dbReference type="Pfam" id="PF02770"/>
    </source>
</evidence>
<evidence type="ECO:0000256" key="5">
    <source>
        <dbReference type="RuleBase" id="RU362125"/>
    </source>
</evidence>
<dbReference type="InterPro" id="IPR013786">
    <property type="entry name" value="AcylCoA_DH/ox_N"/>
</dbReference>
<keyword evidence="4 5" id="KW-0274">FAD</keyword>
<reference evidence="9 10" key="1">
    <citation type="submission" date="2022-11" db="EMBL/GenBank/DDBJ databases">
        <title>Minimal conservation of predation-associated metabolite biosynthetic gene clusters underscores biosynthetic potential of Myxococcota including descriptions for ten novel species: Archangium lansinium sp. nov., Myxococcus landrumus sp. nov., Nannocystis bai.</title>
        <authorList>
            <person name="Ahearne A."/>
            <person name="Stevens C."/>
            <person name="Dowd S."/>
        </authorList>
    </citation>
    <scope>NUCLEOTIDE SEQUENCE [LARGE SCALE GENOMIC DNA]</scope>
    <source>
        <strain evidence="9 10">RJM3</strain>
    </source>
</reference>
<dbReference type="Gene3D" id="1.20.140.10">
    <property type="entry name" value="Butyryl-CoA Dehydrogenase, subunit A, domain 3"/>
    <property type="match status" value="1"/>
</dbReference>
<dbReference type="EMBL" id="JAQNDO010000001">
    <property type="protein sequence ID" value="MDC0746883.1"/>
    <property type="molecule type" value="Genomic_DNA"/>
</dbReference>
<dbReference type="InterPro" id="IPR036250">
    <property type="entry name" value="AcylCo_DH-like_C"/>
</dbReference>
<dbReference type="InterPro" id="IPR046373">
    <property type="entry name" value="Acyl-CoA_Oxase/DH_mid-dom_sf"/>
</dbReference>
<dbReference type="Pfam" id="PF00441">
    <property type="entry name" value="Acyl-CoA_dh_1"/>
    <property type="match status" value="1"/>
</dbReference>
<organism evidence="9 10">
    <name type="scientific">Polyangium mundeleinium</name>
    <dbReference type="NCBI Taxonomy" id="2995306"/>
    <lineage>
        <taxon>Bacteria</taxon>
        <taxon>Pseudomonadati</taxon>
        <taxon>Myxococcota</taxon>
        <taxon>Polyangia</taxon>
        <taxon>Polyangiales</taxon>
        <taxon>Polyangiaceae</taxon>
        <taxon>Polyangium</taxon>
    </lineage>
</organism>
<dbReference type="PANTHER" id="PTHR43884:SF12">
    <property type="entry name" value="ISOVALERYL-COA DEHYDROGENASE, MITOCHONDRIAL-RELATED"/>
    <property type="match status" value="1"/>
</dbReference>
<gene>
    <name evidence="9" type="ORF">POL67_36485</name>
</gene>
<evidence type="ECO:0000313" key="9">
    <source>
        <dbReference type="EMBL" id="MDC0746883.1"/>
    </source>
</evidence>
<comment type="similarity">
    <text evidence="2 5">Belongs to the acyl-CoA dehydrogenase family.</text>
</comment>
<dbReference type="SUPFAM" id="SSF56645">
    <property type="entry name" value="Acyl-CoA dehydrogenase NM domain-like"/>
    <property type="match status" value="1"/>
</dbReference>
<dbReference type="InterPro" id="IPR037069">
    <property type="entry name" value="AcylCoA_DH/ox_N_sf"/>
</dbReference>
<dbReference type="InterPro" id="IPR006089">
    <property type="entry name" value="Acyl-CoA_DH_CS"/>
</dbReference>
<sequence>MDFSLSEEHKGLIETARRFTKERITPIAAACDHESRFPMEVFKEAWEIGLVNPTVPAEYGGSGMGELENAIITEELAYGCTGIQTSLLANGLALTPIKLGGSEEQKKKYLGLLTSEPVMASYATSEPDAGSDVAGLQTRFAQHGDDYVLNGQKCWITNASYARFYVIFATSNTELRHRGIAAFIVDRDTPGLRVGKKEDKLGQRASDTAQIFLEDVVVPKANLLAPEGKGFKLAMETFNQTRPDIGAGATGLMRRCLDECVAYAKERKTFGTPIANHQLVQWMIAEMAIRVEATRLLYQKAAWNLDHGVRDPIVSSFAKAYGADSAMQTAVDAVQVFGGNGYVKEYPVEKLMRDAKVLQIYEGTSQIQRIVIAKQLFGG</sequence>
<dbReference type="PANTHER" id="PTHR43884">
    <property type="entry name" value="ACYL-COA DEHYDROGENASE"/>
    <property type="match status" value="1"/>
</dbReference>
<evidence type="ECO:0000256" key="3">
    <source>
        <dbReference type="ARBA" id="ARBA00022630"/>
    </source>
</evidence>
<name>A0ABT5F0B5_9BACT</name>
<evidence type="ECO:0000259" key="8">
    <source>
        <dbReference type="Pfam" id="PF02771"/>
    </source>
</evidence>
<proteinExistence type="inferred from homology"/>
<evidence type="ECO:0000259" key="6">
    <source>
        <dbReference type="Pfam" id="PF00441"/>
    </source>
</evidence>
<evidence type="ECO:0000256" key="2">
    <source>
        <dbReference type="ARBA" id="ARBA00009347"/>
    </source>
</evidence>
<feature type="domain" description="Acyl-CoA dehydrogenase/oxidase N-terminal" evidence="8">
    <location>
        <begin position="6"/>
        <end position="115"/>
    </location>
</feature>
<dbReference type="Proteomes" id="UP001221411">
    <property type="component" value="Unassembled WGS sequence"/>
</dbReference>
<accession>A0ABT5F0B5</accession>
<dbReference type="PIRSF" id="PIRSF016578">
    <property type="entry name" value="HsaA"/>
    <property type="match status" value="1"/>
</dbReference>
<dbReference type="InterPro" id="IPR009075">
    <property type="entry name" value="AcylCo_DH/oxidase_C"/>
</dbReference>
<dbReference type="Gene3D" id="1.10.540.10">
    <property type="entry name" value="Acyl-CoA dehydrogenase/oxidase, N-terminal domain"/>
    <property type="match status" value="1"/>
</dbReference>
<dbReference type="SUPFAM" id="SSF47203">
    <property type="entry name" value="Acyl-CoA dehydrogenase C-terminal domain-like"/>
    <property type="match status" value="1"/>
</dbReference>